<feature type="domain" description="Peptidase C14 caspase" evidence="2">
    <location>
        <begin position="51"/>
        <end position="332"/>
    </location>
</feature>
<reference evidence="3 4" key="3">
    <citation type="journal article" date="2016" name="Sci. Rep.">
        <title>Genome-wide diversity and gene expression profiling of Babesia microti isolates identify polymorphic genes that mediate host-pathogen interactions.</title>
        <authorList>
            <person name="Silva J.C."/>
            <person name="Cornillot E."/>
            <person name="McCracken C."/>
            <person name="Usmani-Brown S."/>
            <person name="Dwivedi A."/>
            <person name="Ifeonu O.O."/>
            <person name="Crabtree J."/>
            <person name="Gotia H.T."/>
            <person name="Virji A.Z."/>
            <person name="Reynes C."/>
            <person name="Colinge J."/>
            <person name="Kumar V."/>
            <person name="Lawres L."/>
            <person name="Pazzi J.E."/>
            <person name="Pablo J.V."/>
            <person name="Hung C."/>
            <person name="Brancato J."/>
            <person name="Kumari P."/>
            <person name="Orvis J."/>
            <person name="Tretina K."/>
            <person name="Chibucos M."/>
            <person name="Ott S."/>
            <person name="Sadzewicz L."/>
            <person name="Sengamalay N."/>
            <person name="Shetty A.C."/>
            <person name="Su Q."/>
            <person name="Tallon L."/>
            <person name="Fraser C.M."/>
            <person name="Frutos R."/>
            <person name="Molina D.M."/>
            <person name="Krause P.J."/>
            <person name="Ben Mamoun C."/>
        </authorList>
    </citation>
    <scope>NUCLEOTIDE SEQUENCE [LARGE SCALE GENOMIC DNA]</scope>
    <source>
        <strain evidence="3 4">RI</strain>
    </source>
</reference>
<reference evidence="3 4" key="1">
    <citation type="journal article" date="2012" name="Nucleic Acids Res.">
        <title>Sequencing of the smallest Apicomplexan genome from the human pathogen Babesia microti.</title>
        <authorList>
            <person name="Cornillot E."/>
            <person name="Hadj-Kaddour K."/>
            <person name="Dassouli A."/>
            <person name="Noel B."/>
            <person name="Ranwez V."/>
            <person name="Vacherie B."/>
            <person name="Augagneur Y."/>
            <person name="Bres V."/>
            <person name="Duclos A."/>
            <person name="Randazzo S."/>
            <person name="Carcy B."/>
            <person name="Debierre-Grockiego F."/>
            <person name="Delbecq S."/>
            <person name="Moubri-Menage K."/>
            <person name="Shams-Eldin H."/>
            <person name="Usmani-Brown S."/>
            <person name="Bringaud F."/>
            <person name="Wincker P."/>
            <person name="Vivares C.P."/>
            <person name="Schwarz R.T."/>
            <person name="Schetters T.P."/>
            <person name="Krause P.J."/>
            <person name="Gorenflot A."/>
            <person name="Berry V."/>
            <person name="Barbe V."/>
            <person name="Ben Mamoun C."/>
        </authorList>
    </citation>
    <scope>NUCLEOTIDE SEQUENCE [LARGE SCALE GENOMIC DNA]</scope>
    <source>
        <strain evidence="3 4">RI</strain>
    </source>
</reference>
<dbReference type="InterPro" id="IPR011600">
    <property type="entry name" value="Pept_C14_caspase"/>
</dbReference>
<gene>
    <name evidence="3" type="ORF">BMR1_02g02900</name>
</gene>
<keyword evidence="3" id="KW-0378">Hydrolase</keyword>
<sequence length="425" mass="47040">MQPNTPSQVNRNNCTQSPLEKHFYPRSQGISDPSCAQVSTCCISNNGKAKGLIIGCNYVDTQAVKLSGACNDAAAFAITLVDSFHFNPRDLFVLTDEPSIYDTKRNGYTISIQKPTKRSILLGLQWLVKGSKPDDLLILYFSGHTMLCDDMSGWEDEGYDEALVPCDFVSTRFGGSCNVIPTKHIKEILVSADPDSKLVVFLDTSGGQTILDPSSVPHPVYTFIKGCKLQGIWPICTATDKVNLPKYDLKIWKAPEMEKGKCRPKFLPATQVDNVEELRDPVLQAATGGCFSVNKCYCLAGARWSQVALEALLPPLEKAEEQFKNAPKVANIGVLHGVFTHCLICVLKVLKDFTFKELEAAVVDRIGKMKKTYLPQLDQVPQVTLQKGSVSDKFITHPYNIHNKLVGTECQQGWLKYELVETLLS</sequence>
<accession>I7I8V2</accession>
<dbReference type="GeneID" id="24424361"/>
<dbReference type="OMA" id="THAYMIC"/>
<dbReference type="Gene3D" id="3.40.50.12660">
    <property type="match status" value="1"/>
</dbReference>
<name>I7I8V2_BABMR</name>
<evidence type="ECO:0000313" key="3">
    <source>
        <dbReference type="EMBL" id="CCF73733.1"/>
    </source>
</evidence>
<proteinExistence type="inferred from homology"/>
<evidence type="ECO:0000256" key="1">
    <source>
        <dbReference type="ARBA" id="ARBA00009005"/>
    </source>
</evidence>
<dbReference type="PANTHER" id="PTHR48104:SF30">
    <property type="entry name" value="METACASPASE-1"/>
    <property type="match status" value="1"/>
</dbReference>
<dbReference type="Proteomes" id="UP000002899">
    <property type="component" value="Chromosome II"/>
</dbReference>
<dbReference type="EMBL" id="FO082872">
    <property type="protein sequence ID" value="CCF73733.1"/>
    <property type="molecule type" value="Genomic_DNA"/>
</dbReference>
<dbReference type="InterPro" id="IPR050452">
    <property type="entry name" value="Metacaspase"/>
</dbReference>
<protein>
    <submittedName>
        <fullName evidence="3">Caspase domain</fullName>
        <ecNumber evidence="3">3.4.22.-</ecNumber>
    </submittedName>
</protein>
<dbReference type="VEuPathDB" id="PiroplasmaDB:BMR1_02g02900"/>
<dbReference type="GO" id="GO:0004197">
    <property type="term" value="F:cysteine-type endopeptidase activity"/>
    <property type="evidence" value="ECO:0007669"/>
    <property type="project" value="InterPro"/>
</dbReference>
<dbReference type="GO" id="GO:0006508">
    <property type="term" value="P:proteolysis"/>
    <property type="evidence" value="ECO:0007669"/>
    <property type="project" value="InterPro"/>
</dbReference>
<dbReference type="GO" id="GO:0005737">
    <property type="term" value="C:cytoplasm"/>
    <property type="evidence" value="ECO:0007669"/>
    <property type="project" value="TreeGrafter"/>
</dbReference>
<reference evidence="3 4" key="2">
    <citation type="journal article" date="2013" name="PLoS ONE">
        <title>Whole genome mapping and re-organization of the nuclear and mitochondrial genomes of Babesia microti isolates.</title>
        <authorList>
            <person name="Cornillot E."/>
            <person name="Dassouli A."/>
            <person name="Garg A."/>
            <person name="Pachikara N."/>
            <person name="Randazzo S."/>
            <person name="Depoix D."/>
            <person name="Carcy B."/>
            <person name="Delbecq S."/>
            <person name="Frutos R."/>
            <person name="Silva J.C."/>
            <person name="Sutton R."/>
            <person name="Krause P.J."/>
            <person name="Mamoun C.B."/>
        </authorList>
    </citation>
    <scope>NUCLEOTIDE SEQUENCE [LARGE SCALE GENOMIC DNA]</scope>
    <source>
        <strain evidence="3 4">RI</strain>
    </source>
</reference>
<organism evidence="3 4">
    <name type="scientific">Babesia microti (strain RI)</name>
    <dbReference type="NCBI Taxonomy" id="1133968"/>
    <lineage>
        <taxon>Eukaryota</taxon>
        <taxon>Sar</taxon>
        <taxon>Alveolata</taxon>
        <taxon>Apicomplexa</taxon>
        <taxon>Aconoidasida</taxon>
        <taxon>Piroplasmida</taxon>
        <taxon>Babesiidae</taxon>
        <taxon>Babesia</taxon>
    </lineage>
</organism>
<evidence type="ECO:0000313" key="4">
    <source>
        <dbReference type="Proteomes" id="UP000002899"/>
    </source>
</evidence>
<dbReference type="AlphaFoldDB" id="I7I8V2"/>
<dbReference type="OrthoDB" id="3223806at2759"/>
<dbReference type="Pfam" id="PF00656">
    <property type="entry name" value="Peptidase_C14"/>
    <property type="match status" value="1"/>
</dbReference>
<dbReference type="RefSeq" id="XP_012648342.1">
    <property type="nucleotide sequence ID" value="XM_012792888.1"/>
</dbReference>
<dbReference type="PANTHER" id="PTHR48104">
    <property type="entry name" value="METACASPASE-4"/>
    <property type="match status" value="1"/>
</dbReference>
<keyword evidence="4" id="KW-1185">Reference proteome</keyword>
<comment type="similarity">
    <text evidence="1">Belongs to the peptidase C14B family.</text>
</comment>
<evidence type="ECO:0000259" key="2">
    <source>
        <dbReference type="Pfam" id="PF00656"/>
    </source>
</evidence>
<dbReference type="KEGG" id="bmic:BMR1_02g02900"/>
<dbReference type="EC" id="3.4.22.-" evidence="3"/>